<dbReference type="Proteomes" id="UP001239213">
    <property type="component" value="Unassembled WGS sequence"/>
</dbReference>
<name>A0AAI9UZF9_9PEZI</name>
<accession>A0AAI9UZF9</accession>
<gene>
    <name evidence="2" type="ORF">CCUS01_06959</name>
</gene>
<protein>
    <submittedName>
        <fullName evidence="2">Uncharacterized protein</fullName>
    </submittedName>
</protein>
<organism evidence="2 3">
    <name type="scientific">Colletotrichum cuscutae</name>
    <dbReference type="NCBI Taxonomy" id="1209917"/>
    <lineage>
        <taxon>Eukaryota</taxon>
        <taxon>Fungi</taxon>
        <taxon>Dikarya</taxon>
        <taxon>Ascomycota</taxon>
        <taxon>Pezizomycotina</taxon>
        <taxon>Sordariomycetes</taxon>
        <taxon>Hypocreomycetidae</taxon>
        <taxon>Glomerellales</taxon>
        <taxon>Glomerellaceae</taxon>
        <taxon>Colletotrichum</taxon>
        <taxon>Colletotrichum acutatum species complex</taxon>
    </lineage>
</organism>
<dbReference type="AlphaFoldDB" id="A0AAI9UZF9"/>
<feature type="transmembrane region" description="Helical" evidence="1">
    <location>
        <begin position="222"/>
        <end position="241"/>
    </location>
</feature>
<keyword evidence="3" id="KW-1185">Reference proteome</keyword>
<evidence type="ECO:0000313" key="3">
    <source>
        <dbReference type="Proteomes" id="UP001239213"/>
    </source>
</evidence>
<keyword evidence="1" id="KW-0812">Transmembrane</keyword>
<evidence type="ECO:0000313" key="2">
    <source>
        <dbReference type="EMBL" id="KAK1467692.1"/>
    </source>
</evidence>
<dbReference type="EMBL" id="MPDP01000256">
    <property type="protein sequence ID" value="KAK1467692.1"/>
    <property type="molecule type" value="Genomic_DNA"/>
</dbReference>
<comment type="caution">
    <text evidence="2">The sequence shown here is derived from an EMBL/GenBank/DDBJ whole genome shotgun (WGS) entry which is preliminary data.</text>
</comment>
<evidence type="ECO:0000256" key="1">
    <source>
        <dbReference type="SAM" id="Phobius"/>
    </source>
</evidence>
<proteinExistence type="predicted"/>
<keyword evidence="1" id="KW-1133">Transmembrane helix</keyword>
<sequence length="351" mass="39726">MRKITRNGIFKIRKVIILSLGVFTAYKLGNLYLHSHSCNRALTNVRLHPRLETLAGTASHESLSGWALDSRREVLPQLRWNMRPPLDYLNALSSTTYIIMPFPGPGLPQPRTKNIPVIGAAVYAFSTALYLDSIQISGHVRVYRVIRDESISDTHNLMEKMVIGGVEQSSSRGNVRSLGGWLWNPHEPKLVTFWASRDESSRVQYDEPSATAGYLWERRRSAYVAFIYQMNFFLPILRIVWEGTRKSFKRYPLHGVTLCHFGVIPSAGAVPNLVCWALQEHQEIPRQNHAARQNGTHFILLVNPSRHCQPIDHYATLSAGGLDGFALRFAFVLFDRLPNGVSGSFCRTSRL</sequence>
<reference evidence="2" key="1">
    <citation type="submission" date="2016-11" db="EMBL/GenBank/DDBJ databases">
        <title>The genome sequence of Colletotrichum cuscutae.</title>
        <authorList>
            <person name="Baroncelli R."/>
        </authorList>
    </citation>
    <scope>NUCLEOTIDE SEQUENCE</scope>
    <source>
        <strain evidence="2">IMI 304802</strain>
    </source>
</reference>
<keyword evidence="1" id="KW-0472">Membrane</keyword>